<organism evidence="5">
    <name type="scientific">marine metagenome</name>
    <dbReference type="NCBI Taxonomy" id="408172"/>
    <lineage>
        <taxon>unclassified sequences</taxon>
        <taxon>metagenomes</taxon>
        <taxon>ecological metagenomes</taxon>
    </lineage>
</organism>
<dbReference type="GO" id="GO:0005524">
    <property type="term" value="F:ATP binding"/>
    <property type="evidence" value="ECO:0007669"/>
    <property type="project" value="UniProtKB-KW"/>
</dbReference>
<feature type="non-terminal residue" evidence="5">
    <location>
        <position position="359"/>
    </location>
</feature>
<feature type="domain" description="ABC transporter" evidence="4">
    <location>
        <begin position="2"/>
        <end position="243"/>
    </location>
</feature>
<gene>
    <name evidence="5" type="ORF">METZ01_LOCUS172099</name>
</gene>
<keyword evidence="3" id="KW-0067">ATP-binding</keyword>
<dbReference type="Pfam" id="PF00005">
    <property type="entry name" value="ABC_tran"/>
    <property type="match status" value="2"/>
</dbReference>
<dbReference type="Pfam" id="PF12848">
    <property type="entry name" value="ABC_tran_Xtn"/>
    <property type="match status" value="1"/>
</dbReference>
<protein>
    <recommendedName>
        <fullName evidence="4">ABC transporter domain-containing protein</fullName>
    </recommendedName>
</protein>
<dbReference type="EMBL" id="UINC01032116">
    <property type="protein sequence ID" value="SVB19245.1"/>
    <property type="molecule type" value="Genomic_DNA"/>
</dbReference>
<evidence type="ECO:0000256" key="3">
    <source>
        <dbReference type="ARBA" id="ARBA00022840"/>
    </source>
</evidence>
<dbReference type="Gene3D" id="3.40.50.300">
    <property type="entry name" value="P-loop containing nucleotide triphosphate hydrolases"/>
    <property type="match status" value="2"/>
</dbReference>
<dbReference type="AlphaFoldDB" id="A0A382BZJ9"/>
<dbReference type="FunFam" id="3.40.50.300:FF:000011">
    <property type="entry name" value="Putative ABC transporter ATP-binding component"/>
    <property type="match status" value="1"/>
</dbReference>
<evidence type="ECO:0000259" key="4">
    <source>
        <dbReference type="PROSITE" id="PS50893"/>
    </source>
</evidence>
<dbReference type="CDD" id="cd03221">
    <property type="entry name" value="ABCF_EF-3"/>
    <property type="match status" value="1"/>
</dbReference>
<dbReference type="SMART" id="SM00382">
    <property type="entry name" value="AAA"/>
    <property type="match status" value="1"/>
</dbReference>
<reference evidence="5" key="1">
    <citation type="submission" date="2018-05" db="EMBL/GenBank/DDBJ databases">
        <authorList>
            <person name="Lanie J.A."/>
            <person name="Ng W.-L."/>
            <person name="Kazmierczak K.M."/>
            <person name="Andrzejewski T.M."/>
            <person name="Davidsen T.M."/>
            <person name="Wayne K.J."/>
            <person name="Tettelin H."/>
            <person name="Glass J.I."/>
            <person name="Rusch D."/>
            <person name="Podicherti R."/>
            <person name="Tsui H.-C.T."/>
            <person name="Winkler M.E."/>
        </authorList>
    </citation>
    <scope>NUCLEOTIDE SEQUENCE</scope>
</reference>
<dbReference type="InterPro" id="IPR027417">
    <property type="entry name" value="P-loop_NTPase"/>
</dbReference>
<dbReference type="PROSITE" id="PS00211">
    <property type="entry name" value="ABC_TRANSPORTER_1"/>
    <property type="match status" value="1"/>
</dbReference>
<keyword evidence="1" id="KW-0677">Repeat</keyword>
<dbReference type="PANTHER" id="PTHR19211:SF14">
    <property type="entry name" value="ATP-BINDING CASSETTE SUB-FAMILY F MEMBER 1"/>
    <property type="match status" value="1"/>
</dbReference>
<dbReference type="InterPro" id="IPR032781">
    <property type="entry name" value="ABC_tran_Xtn"/>
</dbReference>
<dbReference type="PROSITE" id="PS50893">
    <property type="entry name" value="ABC_TRANSPORTER_2"/>
    <property type="match status" value="1"/>
</dbReference>
<dbReference type="InterPro" id="IPR050611">
    <property type="entry name" value="ABCF"/>
</dbReference>
<evidence type="ECO:0000313" key="5">
    <source>
        <dbReference type="EMBL" id="SVB19245.1"/>
    </source>
</evidence>
<keyword evidence="2" id="KW-0547">Nucleotide-binding</keyword>
<proteinExistence type="predicted"/>
<name>A0A382BZJ9_9ZZZZ</name>
<dbReference type="InterPro" id="IPR017871">
    <property type="entry name" value="ABC_transporter-like_CS"/>
</dbReference>
<sequence length="359" mass="39493">MLHVRNLTYRIDGRTIIDGASVHVPKGHRCGLVGINGSGKTTLFRLITGDLMPDDGIVQVSGSARIGIVEQEAPSSEESLLTLVLAADRDLHALQAEVASNPPPHRLAEIYERLKDMNAGSATSRAASILAGLGFDDLAQARPCSEFSGGWRMRVALACTLYSRPDLLLLDEPTNHLDLESSLWLESYLARFPGTLIVISHDRGLLNRSINKIVHLESGKLHTYQGGYDNFRKKTTELVIQRQSARNKQIKERARIQGFIDKFRAKATKARQAQSRIKLLEKMVPLVETIETKSAPLHFPQPKTFLPPPLATLSNLSIGYGEHIVLRNLNLQVDPEDRIAILGANGLGKSTLIKLLAGK</sequence>
<accession>A0A382BZJ9</accession>
<evidence type="ECO:0000256" key="1">
    <source>
        <dbReference type="ARBA" id="ARBA00022737"/>
    </source>
</evidence>
<dbReference type="GO" id="GO:0016887">
    <property type="term" value="F:ATP hydrolysis activity"/>
    <property type="evidence" value="ECO:0007669"/>
    <property type="project" value="InterPro"/>
</dbReference>
<dbReference type="InterPro" id="IPR003593">
    <property type="entry name" value="AAA+_ATPase"/>
</dbReference>
<evidence type="ECO:0000256" key="2">
    <source>
        <dbReference type="ARBA" id="ARBA00022741"/>
    </source>
</evidence>
<dbReference type="InterPro" id="IPR003439">
    <property type="entry name" value="ABC_transporter-like_ATP-bd"/>
</dbReference>
<dbReference type="PANTHER" id="PTHR19211">
    <property type="entry name" value="ATP-BINDING TRANSPORT PROTEIN-RELATED"/>
    <property type="match status" value="1"/>
</dbReference>
<dbReference type="SUPFAM" id="SSF52540">
    <property type="entry name" value="P-loop containing nucleoside triphosphate hydrolases"/>
    <property type="match status" value="2"/>
</dbReference>